<keyword evidence="1" id="KW-0812">Transmembrane</keyword>
<feature type="domain" description="CWH43-like N-terminal" evidence="2">
    <location>
        <begin position="22"/>
        <end position="231"/>
    </location>
</feature>
<dbReference type="GO" id="GO:0000139">
    <property type="term" value="C:Golgi membrane"/>
    <property type="evidence" value="ECO:0007669"/>
    <property type="project" value="InterPro"/>
</dbReference>
<dbReference type="InterPro" id="IPR019402">
    <property type="entry name" value="CWH43_N"/>
</dbReference>
<dbReference type="PANTHER" id="PTHR12892:SF12">
    <property type="entry name" value="RHOMBOID DOMAIN-CONTAINING PROTEIN"/>
    <property type="match status" value="1"/>
</dbReference>
<organism evidence="3 4">
    <name type="scientific">Dictyocaulus viviparus</name>
    <name type="common">Bovine lungworm</name>
    <dbReference type="NCBI Taxonomy" id="29172"/>
    <lineage>
        <taxon>Eukaryota</taxon>
        <taxon>Metazoa</taxon>
        <taxon>Ecdysozoa</taxon>
        <taxon>Nematoda</taxon>
        <taxon>Chromadorea</taxon>
        <taxon>Rhabditida</taxon>
        <taxon>Rhabditina</taxon>
        <taxon>Rhabditomorpha</taxon>
        <taxon>Strongyloidea</taxon>
        <taxon>Metastrongylidae</taxon>
        <taxon>Dictyocaulus</taxon>
    </lineage>
</organism>
<dbReference type="EMBL" id="KN716576">
    <property type="protein sequence ID" value="KJH43270.1"/>
    <property type="molecule type" value="Genomic_DNA"/>
</dbReference>
<protein>
    <recommendedName>
        <fullName evidence="2">CWH43-like N-terminal domain-containing protein</fullName>
    </recommendedName>
</protein>
<keyword evidence="4" id="KW-1185">Reference proteome</keyword>
<reference evidence="4" key="2">
    <citation type="journal article" date="2016" name="Sci. Rep.">
        <title>Dictyocaulus viviparus genome, variome and transcriptome elucidate lungworm biology and support future intervention.</title>
        <authorList>
            <person name="McNulty S.N."/>
            <person name="Strube C."/>
            <person name="Rosa B.A."/>
            <person name="Martin J.C."/>
            <person name="Tyagi R."/>
            <person name="Choi Y.J."/>
            <person name="Wang Q."/>
            <person name="Hallsworth Pepin K."/>
            <person name="Zhang X."/>
            <person name="Ozersky P."/>
            <person name="Wilson R.K."/>
            <person name="Sternberg P.W."/>
            <person name="Gasser R.B."/>
            <person name="Mitreva M."/>
        </authorList>
    </citation>
    <scope>NUCLEOTIDE SEQUENCE [LARGE SCALE GENOMIC DNA]</scope>
    <source>
        <strain evidence="4">HannoverDv2000</strain>
    </source>
</reference>
<dbReference type="GO" id="GO:0005789">
    <property type="term" value="C:endoplasmic reticulum membrane"/>
    <property type="evidence" value="ECO:0007669"/>
    <property type="project" value="TreeGrafter"/>
</dbReference>
<evidence type="ECO:0000259" key="2">
    <source>
        <dbReference type="Pfam" id="PF10277"/>
    </source>
</evidence>
<dbReference type="OrthoDB" id="5852423at2759"/>
<name>A0A0D8XF60_DICVI</name>
<feature type="transmembrane region" description="Helical" evidence="1">
    <location>
        <begin position="182"/>
        <end position="205"/>
    </location>
</feature>
<feature type="transmembrane region" description="Helical" evidence="1">
    <location>
        <begin position="20"/>
        <end position="45"/>
    </location>
</feature>
<dbReference type="PANTHER" id="PTHR12892">
    <property type="entry name" value="FGF RECEPTOR ACTIVATING PROTEIN 1"/>
    <property type="match status" value="1"/>
</dbReference>
<evidence type="ECO:0000313" key="4">
    <source>
        <dbReference type="Proteomes" id="UP000053766"/>
    </source>
</evidence>
<feature type="transmembrane region" description="Helical" evidence="1">
    <location>
        <begin position="77"/>
        <end position="103"/>
    </location>
</feature>
<dbReference type="GO" id="GO:0006506">
    <property type="term" value="P:GPI anchor biosynthetic process"/>
    <property type="evidence" value="ECO:0007669"/>
    <property type="project" value="TreeGrafter"/>
</dbReference>
<evidence type="ECO:0000313" key="3">
    <source>
        <dbReference type="EMBL" id="KJH43270.1"/>
    </source>
</evidence>
<dbReference type="Proteomes" id="UP000053766">
    <property type="component" value="Unassembled WGS sequence"/>
</dbReference>
<feature type="transmembrane region" description="Helical" evidence="1">
    <location>
        <begin position="140"/>
        <end position="162"/>
    </location>
</feature>
<accession>A0A0D8XF60</accession>
<dbReference type="Pfam" id="PF10277">
    <property type="entry name" value="Frag1"/>
    <property type="match status" value="1"/>
</dbReference>
<dbReference type="InterPro" id="IPR039545">
    <property type="entry name" value="PGAP2"/>
</dbReference>
<keyword evidence="1" id="KW-1133">Transmembrane helix</keyword>
<reference evidence="3 4" key="1">
    <citation type="submission" date="2013-11" db="EMBL/GenBank/DDBJ databases">
        <title>Draft genome of the bovine lungworm Dictyocaulus viviparus.</title>
        <authorList>
            <person name="Mitreva M."/>
        </authorList>
    </citation>
    <scope>NUCLEOTIDE SEQUENCE [LARGE SCALE GENOMIC DNA]</scope>
    <source>
        <strain evidence="3 4">HannoverDv2000</strain>
    </source>
</reference>
<sequence>MKSLRFSRFRGPKILTKLGVRIIFLQCLAAPGIALIASFLLGSIIHPSNFYNYKWTCGTVHLPSISRIMNMPMERTIFHLLILTTVPLRLIVLFKHWLVFYVLNSSWMVLVTKRLLVLFGFGEVLFLSLLTVIGERENGSVHVVLFSIFVAFSYFYFCTLHLLSKWTHKRSDSEQRTIKLQLICLTAVTFTIPLIFLLFIFHNVFCIPGSYELFALFEYITLAAIYGFHASSLKMMSGMIYVYHTSIKLRSIRL</sequence>
<feature type="transmembrane region" description="Helical" evidence="1">
    <location>
        <begin position="115"/>
        <end position="134"/>
    </location>
</feature>
<gene>
    <name evidence="3" type="ORF">DICVIV_10707</name>
</gene>
<dbReference type="AlphaFoldDB" id="A0A0D8XF60"/>
<keyword evidence="1" id="KW-0472">Membrane</keyword>
<proteinExistence type="predicted"/>
<evidence type="ECO:0000256" key="1">
    <source>
        <dbReference type="SAM" id="Phobius"/>
    </source>
</evidence>